<accession>M2QMJ2</accession>
<keyword evidence="3" id="KW-1185">Reference proteome</keyword>
<organism evidence="2 3">
    <name type="scientific">Ceriporiopsis subvermispora (strain B)</name>
    <name type="common">White-rot fungus</name>
    <name type="synonym">Gelatoporia subvermispora</name>
    <dbReference type="NCBI Taxonomy" id="914234"/>
    <lineage>
        <taxon>Eukaryota</taxon>
        <taxon>Fungi</taxon>
        <taxon>Dikarya</taxon>
        <taxon>Basidiomycota</taxon>
        <taxon>Agaricomycotina</taxon>
        <taxon>Agaricomycetes</taxon>
        <taxon>Polyporales</taxon>
        <taxon>Gelatoporiaceae</taxon>
        <taxon>Gelatoporia</taxon>
    </lineage>
</organism>
<sequence>MKSHSSQLDGPQYRDRETSQAAKPYPQGWSHHTVNNMWAACSMIMTPPRMARNGQRSDADCSELCGIGRGSVHIWQRRRLLSLTRTVDAESLMHSAAVNSGETR</sequence>
<gene>
    <name evidence="2" type="ORF">CERSUDRAFT_113426</name>
</gene>
<dbReference type="HOGENOM" id="CLU_2249814_0_0_1"/>
<proteinExistence type="predicted"/>
<name>M2QMJ2_CERS8</name>
<evidence type="ECO:0000313" key="2">
    <source>
        <dbReference type="EMBL" id="EMD38263.1"/>
    </source>
</evidence>
<evidence type="ECO:0000313" key="3">
    <source>
        <dbReference type="Proteomes" id="UP000016930"/>
    </source>
</evidence>
<reference evidence="2 3" key="1">
    <citation type="journal article" date="2012" name="Proc. Natl. Acad. Sci. U.S.A.">
        <title>Comparative genomics of Ceriporiopsis subvermispora and Phanerochaete chrysosporium provide insight into selective ligninolysis.</title>
        <authorList>
            <person name="Fernandez-Fueyo E."/>
            <person name="Ruiz-Duenas F.J."/>
            <person name="Ferreira P."/>
            <person name="Floudas D."/>
            <person name="Hibbett D.S."/>
            <person name="Canessa P."/>
            <person name="Larrondo L.F."/>
            <person name="James T.Y."/>
            <person name="Seelenfreund D."/>
            <person name="Lobos S."/>
            <person name="Polanco R."/>
            <person name="Tello M."/>
            <person name="Honda Y."/>
            <person name="Watanabe T."/>
            <person name="Watanabe T."/>
            <person name="Ryu J.S."/>
            <person name="Kubicek C.P."/>
            <person name="Schmoll M."/>
            <person name="Gaskell J."/>
            <person name="Hammel K.E."/>
            <person name="St John F.J."/>
            <person name="Vanden Wymelenberg A."/>
            <person name="Sabat G."/>
            <person name="Splinter BonDurant S."/>
            <person name="Syed K."/>
            <person name="Yadav J.S."/>
            <person name="Doddapaneni H."/>
            <person name="Subramanian V."/>
            <person name="Lavin J.L."/>
            <person name="Oguiza J.A."/>
            <person name="Perez G."/>
            <person name="Pisabarro A.G."/>
            <person name="Ramirez L."/>
            <person name="Santoyo F."/>
            <person name="Master E."/>
            <person name="Coutinho P.M."/>
            <person name="Henrissat B."/>
            <person name="Lombard V."/>
            <person name="Magnuson J.K."/>
            <person name="Kuees U."/>
            <person name="Hori C."/>
            <person name="Igarashi K."/>
            <person name="Samejima M."/>
            <person name="Held B.W."/>
            <person name="Barry K.W."/>
            <person name="LaButti K.M."/>
            <person name="Lapidus A."/>
            <person name="Lindquist E.A."/>
            <person name="Lucas S.M."/>
            <person name="Riley R."/>
            <person name="Salamov A.A."/>
            <person name="Hoffmeister D."/>
            <person name="Schwenk D."/>
            <person name="Hadar Y."/>
            <person name="Yarden O."/>
            <person name="de Vries R.P."/>
            <person name="Wiebenga A."/>
            <person name="Stenlid J."/>
            <person name="Eastwood D."/>
            <person name="Grigoriev I.V."/>
            <person name="Berka R.M."/>
            <person name="Blanchette R.A."/>
            <person name="Kersten P."/>
            <person name="Martinez A.T."/>
            <person name="Vicuna R."/>
            <person name="Cullen D."/>
        </authorList>
    </citation>
    <scope>NUCLEOTIDE SEQUENCE [LARGE SCALE GENOMIC DNA]</scope>
    <source>
        <strain evidence="2 3">B</strain>
    </source>
</reference>
<dbReference type="EMBL" id="KB445795">
    <property type="protein sequence ID" value="EMD38263.1"/>
    <property type="molecule type" value="Genomic_DNA"/>
</dbReference>
<dbReference type="AlphaFoldDB" id="M2QMJ2"/>
<feature type="region of interest" description="Disordered" evidence="1">
    <location>
        <begin position="1"/>
        <end position="29"/>
    </location>
</feature>
<protein>
    <submittedName>
        <fullName evidence="2">Uncharacterized protein</fullName>
    </submittedName>
</protein>
<evidence type="ECO:0000256" key="1">
    <source>
        <dbReference type="SAM" id="MobiDB-lite"/>
    </source>
</evidence>
<dbReference type="Proteomes" id="UP000016930">
    <property type="component" value="Unassembled WGS sequence"/>
</dbReference>